<dbReference type="GO" id="GO:0000156">
    <property type="term" value="F:phosphorelay response regulator activity"/>
    <property type="evidence" value="ECO:0007669"/>
    <property type="project" value="TreeGrafter"/>
</dbReference>
<dbReference type="Pfam" id="PF00072">
    <property type="entry name" value="Response_reg"/>
    <property type="match status" value="1"/>
</dbReference>
<organism evidence="8 9">
    <name type="scientific">Gemmatimonas groenlandica</name>
    <dbReference type="NCBI Taxonomy" id="2732249"/>
    <lineage>
        <taxon>Bacteria</taxon>
        <taxon>Pseudomonadati</taxon>
        <taxon>Gemmatimonadota</taxon>
        <taxon>Gemmatimonadia</taxon>
        <taxon>Gemmatimonadales</taxon>
        <taxon>Gemmatimonadaceae</taxon>
        <taxon>Gemmatimonas</taxon>
    </lineage>
</organism>
<evidence type="ECO:0000259" key="7">
    <source>
        <dbReference type="PROSITE" id="PS50110"/>
    </source>
</evidence>
<evidence type="ECO:0000256" key="2">
    <source>
        <dbReference type="ARBA" id="ARBA00023012"/>
    </source>
</evidence>
<evidence type="ECO:0000313" key="8">
    <source>
        <dbReference type="EMBL" id="QJR36175.1"/>
    </source>
</evidence>
<evidence type="ECO:0000256" key="6">
    <source>
        <dbReference type="PROSITE-ProRule" id="PRU00169"/>
    </source>
</evidence>
<sequence length="127" mass="13791">MPRVLIVDDEPGIRFALKRWFERQHWTVSEAGDGQTAITQLLASDDASESRVDLVICDLHLPLVSGEELLRTLMDRRPAVAARLILSTGDAVTDAAPGTALAIHPHVLQKPFELSTLKSLVATVVSA</sequence>
<dbReference type="InterPro" id="IPR011006">
    <property type="entry name" value="CheY-like_superfamily"/>
</dbReference>
<dbReference type="GO" id="GO:0006355">
    <property type="term" value="P:regulation of DNA-templated transcription"/>
    <property type="evidence" value="ECO:0007669"/>
    <property type="project" value="TreeGrafter"/>
</dbReference>
<keyword evidence="3" id="KW-0805">Transcription regulation</keyword>
<protein>
    <submittedName>
        <fullName evidence="8">Response regulator</fullName>
    </submittedName>
</protein>
<evidence type="ECO:0000256" key="4">
    <source>
        <dbReference type="ARBA" id="ARBA00023125"/>
    </source>
</evidence>
<proteinExistence type="predicted"/>
<evidence type="ECO:0000313" key="9">
    <source>
        <dbReference type="Proteomes" id="UP000500938"/>
    </source>
</evidence>
<dbReference type="AlphaFoldDB" id="A0A6M4IQ01"/>
<dbReference type="PANTHER" id="PTHR48111:SF1">
    <property type="entry name" value="TWO-COMPONENT RESPONSE REGULATOR ORR33"/>
    <property type="match status" value="1"/>
</dbReference>
<name>A0A6M4IQ01_9BACT</name>
<dbReference type="GO" id="GO:0005829">
    <property type="term" value="C:cytosol"/>
    <property type="evidence" value="ECO:0007669"/>
    <property type="project" value="TreeGrafter"/>
</dbReference>
<feature type="modified residue" description="4-aspartylphosphate" evidence="6">
    <location>
        <position position="58"/>
    </location>
</feature>
<dbReference type="GO" id="GO:0000976">
    <property type="term" value="F:transcription cis-regulatory region binding"/>
    <property type="evidence" value="ECO:0007669"/>
    <property type="project" value="TreeGrafter"/>
</dbReference>
<dbReference type="Proteomes" id="UP000500938">
    <property type="component" value="Chromosome"/>
</dbReference>
<dbReference type="KEGG" id="ggr:HKW67_11995"/>
<keyword evidence="4" id="KW-0238">DNA-binding</keyword>
<keyword evidence="1 6" id="KW-0597">Phosphoprotein</keyword>
<dbReference type="InterPro" id="IPR039420">
    <property type="entry name" value="WalR-like"/>
</dbReference>
<evidence type="ECO:0000256" key="3">
    <source>
        <dbReference type="ARBA" id="ARBA00023015"/>
    </source>
</evidence>
<keyword evidence="2" id="KW-0902">Two-component regulatory system</keyword>
<dbReference type="SMART" id="SM00448">
    <property type="entry name" value="REC"/>
    <property type="match status" value="1"/>
</dbReference>
<dbReference type="PROSITE" id="PS50110">
    <property type="entry name" value="RESPONSE_REGULATORY"/>
    <property type="match status" value="1"/>
</dbReference>
<dbReference type="Gene3D" id="3.40.50.2300">
    <property type="match status" value="1"/>
</dbReference>
<keyword evidence="9" id="KW-1185">Reference proteome</keyword>
<dbReference type="GO" id="GO:0032993">
    <property type="term" value="C:protein-DNA complex"/>
    <property type="evidence" value="ECO:0007669"/>
    <property type="project" value="TreeGrafter"/>
</dbReference>
<dbReference type="PANTHER" id="PTHR48111">
    <property type="entry name" value="REGULATOR OF RPOS"/>
    <property type="match status" value="1"/>
</dbReference>
<gene>
    <name evidence="8" type="ORF">HKW67_11995</name>
</gene>
<dbReference type="EMBL" id="CP053085">
    <property type="protein sequence ID" value="QJR36175.1"/>
    <property type="molecule type" value="Genomic_DNA"/>
</dbReference>
<accession>A0A6M4IQ01</accession>
<dbReference type="SUPFAM" id="SSF52172">
    <property type="entry name" value="CheY-like"/>
    <property type="match status" value="1"/>
</dbReference>
<evidence type="ECO:0000256" key="5">
    <source>
        <dbReference type="ARBA" id="ARBA00023163"/>
    </source>
</evidence>
<reference evidence="8 9" key="1">
    <citation type="submission" date="2020-05" db="EMBL/GenBank/DDBJ databases">
        <title>Complete genome sequence of Gemmatimonas greenlandica TET16.</title>
        <authorList>
            <person name="Zeng Y."/>
        </authorList>
    </citation>
    <scope>NUCLEOTIDE SEQUENCE [LARGE SCALE GENOMIC DNA]</scope>
    <source>
        <strain evidence="8 9">TET16</strain>
    </source>
</reference>
<dbReference type="RefSeq" id="WP_171225610.1">
    <property type="nucleotide sequence ID" value="NZ_CP053085.1"/>
</dbReference>
<dbReference type="InterPro" id="IPR001789">
    <property type="entry name" value="Sig_transdc_resp-reg_receiver"/>
</dbReference>
<feature type="domain" description="Response regulatory" evidence="7">
    <location>
        <begin position="3"/>
        <end position="125"/>
    </location>
</feature>
<keyword evidence="5" id="KW-0804">Transcription</keyword>
<evidence type="ECO:0000256" key="1">
    <source>
        <dbReference type="ARBA" id="ARBA00022553"/>
    </source>
</evidence>